<dbReference type="Pfam" id="PF03184">
    <property type="entry name" value="DDE_1"/>
    <property type="match status" value="1"/>
</dbReference>
<gene>
    <name evidence="2" type="ORF">DPMN_081405</name>
</gene>
<evidence type="ECO:0000313" key="3">
    <source>
        <dbReference type="Proteomes" id="UP000828390"/>
    </source>
</evidence>
<name>A0A9D4B966_DREPO</name>
<accession>A0A9D4B966</accession>
<protein>
    <recommendedName>
        <fullName evidence="1">DDE-1 domain-containing protein</fullName>
    </recommendedName>
</protein>
<reference evidence="2" key="1">
    <citation type="journal article" date="2019" name="bioRxiv">
        <title>The Genome of the Zebra Mussel, Dreissena polymorpha: A Resource for Invasive Species Research.</title>
        <authorList>
            <person name="McCartney M.A."/>
            <person name="Auch B."/>
            <person name="Kono T."/>
            <person name="Mallez S."/>
            <person name="Zhang Y."/>
            <person name="Obille A."/>
            <person name="Becker A."/>
            <person name="Abrahante J.E."/>
            <person name="Garbe J."/>
            <person name="Badalamenti J.P."/>
            <person name="Herman A."/>
            <person name="Mangelson H."/>
            <person name="Liachko I."/>
            <person name="Sullivan S."/>
            <person name="Sone E.D."/>
            <person name="Koren S."/>
            <person name="Silverstein K.A.T."/>
            <person name="Beckman K.B."/>
            <person name="Gohl D.M."/>
        </authorList>
    </citation>
    <scope>NUCLEOTIDE SEQUENCE</scope>
    <source>
        <strain evidence="2">Duluth1</strain>
        <tissue evidence="2">Whole animal</tissue>
    </source>
</reference>
<dbReference type="InterPro" id="IPR004875">
    <property type="entry name" value="DDE_SF_endonuclease_dom"/>
</dbReference>
<dbReference type="AlphaFoldDB" id="A0A9D4B966"/>
<evidence type="ECO:0000259" key="1">
    <source>
        <dbReference type="Pfam" id="PF03184"/>
    </source>
</evidence>
<feature type="domain" description="DDE-1" evidence="1">
    <location>
        <begin position="9"/>
        <end position="74"/>
    </location>
</feature>
<reference evidence="2" key="2">
    <citation type="submission" date="2020-11" db="EMBL/GenBank/DDBJ databases">
        <authorList>
            <person name="McCartney M.A."/>
            <person name="Auch B."/>
            <person name="Kono T."/>
            <person name="Mallez S."/>
            <person name="Becker A."/>
            <person name="Gohl D.M."/>
            <person name="Silverstein K.A.T."/>
            <person name="Koren S."/>
            <person name="Bechman K.B."/>
            <person name="Herman A."/>
            <person name="Abrahante J.E."/>
            <person name="Garbe J."/>
        </authorList>
    </citation>
    <scope>NUCLEOTIDE SEQUENCE</scope>
    <source>
        <strain evidence="2">Duluth1</strain>
        <tissue evidence="2">Whole animal</tissue>
    </source>
</reference>
<keyword evidence="3" id="KW-1185">Reference proteome</keyword>
<organism evidence="2 3">
    <name type="scientific">Dreissena polymorpha</name>
    <name type="common">Zebra mussel</name>
    <name type="synonym">Mytilus polymorpha</name>
    <dbReference type="NCBI Taxonomy" id="45954"/>
    <lineage>
        <taxon>Eukaryota</taxon>
        <taxon>Metazoa</taxon>
        <taxon>Spiralia</taxon>
        <taxon>Lophotrochozoa</taxon>
        <taxon>Mollusca</taxon>
        <taxon>Bivalvia</taxon>
        <taxon>Autobranchia</taxon>
        <taxon>Heteroconchia</taxon>
        <taxon>Euheterodonta</taxon>
        <taxon>Imparidentia</taxon>
        <taxon>Neoheterodontei</taxon>
        <taxon>Myida</taxon>
        <taxon>Dreissenoidea</taxon>
        <taxon>Dreissenidae</taxon>
        <taxon>Dreissena</taxon>
    </lineage>
</organism>
<evidence type="ECO:0000313" key="2">
    <source>
        <dbReference type="EMBL" id="KAH3693966.1"/>
    </source>
</evidence>
<dbReference type="Proteomes" id="UP000828390">
    <property type="component" value="Unassembled WGS sequence"/>
</dbReference>
<comment type="caution">
    <text evidence="2">The sequence shown here is derived from an EMBL/GenBank/DDBJ whole genome shotgun (WGS) entry which is preliminary data.</text>
</comment>
<proteinExistence type="predicted"/>
<sequence>MKGATPGARATMSDSGWSTTDVFNDYLEHYFLQYAARTNENQLILLLLDGHTTHTTPKLTRWRKSKNLHLLLPTRALIPFAATS</sequence>
<dbReference type="EMBL" id="JAIWYP010000016">
    <property type="protein sequence ID" value="KAH3693966.1"/>
    <property type="molecule type" value="Genomic_DNA"/>
</dbReference>
<dbReference type="GO" id="GO:0003676">
    <property type="term" value="F:nucleic acid binding"/>
    <property type="evidence" value="ECO:0007669"/>
    <property type="project" value="InterPro"/>
</dbReference>